<sequence length="303" mass="33491">MEAQNHALLGALAQEKARNQKLSKRTTRLVHEKKVIRQELNKRTEVLRTCNTALSEEKSQLASMSKRHSEELCSLRTVSHEKLAIAQDTTALLRHENGLLMKCLDRGKTGVQTAHILKKQRTWCARKSGVYTAEARKLVRRISKAGCAEEKVSDVISACAEAMGIKVIGIVSRRTVGRAKKEGGIYGLMQLGHEISQADGTNPFFNIRITKNLLGFGESSDGTSHRQTTYESVHASILAPTYAADVDDSDRSTWTQQLHFVEVSPAIDHTAQSQFENSQRLADDITSAYSGSPLASRDSAKME</sequence>
<keyword evidence="2" id="KW-1185">Reference proteome</keyword>
<dbReference type="EMBL" id="LUEZ02000023">
    <property type="protein sequence ID" value="RDB26837.1"/>
    <property type="molecule type" value="Genomic_DNA"/>
</dbReference>
<evidence type="ECO:0000313" key="1">
    <source>
        <dbReference type="EMBL" id="RDB26837.1"/>
    </source>
</evidence>
<dbReference type="InParanoid" id="A0A369K256"/>
<protein>
    <submittedName>
        <fullName evidence="1">Uncharacterized protein</fullName>
    </submittedName>
</protein>
<proteinExistence type="predicted"/>
<organism evidence="1 2">
    <name type="scientific">Hypsizygus marmoreus</name>
    <name type="common">White beech mushroom</name>
    <name type="synonym">Agaricus marmoreus</name>
    <dbReference type="NCBI Taxonomy" id="39966"/>
    <lineage>
        <taxon>Eukaryota</taxon>
        <taxon>Fungi</taxon>
        <taxon>Dikarya</taxon>
        <taxon>Basidiomycota</taxon>
        <taxon>Agaricomycotina</taxon>
        <taxon>Agaricomycetes</taxon>
        <taxon>Agaricomycetidae</taxon>
        <taxon>Agaricales</taxon>
        <taxon>Tricholomatineae</taxon>
        <taxon>Lyophyllaceae</taxon>
        <taxon>Hypsizygus</taxon>
    </lineage>
</organism>
<dbReference type="OrthoDB" id="3052721at2759"/>
<name>A0A369K256_HYPMA</name>
<comment type="caution">
    <text evidence="1">The sequence shown here is derived from an EMBL/GenBank/DDBJ whole genome shotgun (WGS) entry which is preliminary data.</text>
</comment>
<reference evidence="1" key="1">
    <citation type="submission" date="2018-04" db="EMBL/GenBank/DDBJ databases">
        <title>Whole genome sequencing of Hypsizygus marmoreus.</title>
        <authorList>
            <person name="Choi I.-G."/>
            <person name="Min B."/>
            <person name="Kim J.-G."/>
            <person name="Kim S."/>
            <person name="Oh Y.-L."/>
            <person name="Kong W.-S."/>
            <person name="Park H."/>
            <person name="Jeong J."/>
            <person name="Song E.-S."/>
        </authorList>
    </citation>
    <scope>NUCLEOTIDE SEQUENCE [LARGE SCALE GENOMIC DNA]</scope>
    <source>
        <strain evidence="1">51987-8</strain>
    </source>
</reference>
<dbReference type="STRING" id="39966.A0A369K256"/>
<dbReference type="Proteomes" id="UP000076154">
    <property type="component" value="Unassembled WGS sequence"/>
</dbReference>
<gene>
    <name evidence="1" type="ORF">Hypma_005338</name>
</gene>
<accession>A0A369K256</accession>
<evidence type="ECO:0000313" key="2">
    <source>
        <dbReference type="Proteomes" id="UP000076154"/>
    </source>
</evidence>
<dbReference type="AlphaFoldDB" id="A0A369K256"/>